<gene>
    <name evidence="3" type="ORF">EP51_44390</name>
</gene>
<reference evidence="3 4" key="1">
    <citation type="submission" date="2014-07" db="EMBL/GenBank/DDBJ databases">
        <title>Genome Sequence of Rhodococcus opacus Strain R7, a Biodegrader of Mono- and Polycyclic Aromatic Hydrocarbons.</title>
        <authorList>
            <person name="Di Gennaro P."/>
            <person name="Zampolli J."/>
            <person name="Presti I."/>
            <person name="Cappelletti M."/>
            <person name="D'Ursi P."/>
            <person name="Orro A."/>
            <person name="Mezzelani A."/>
            <person name="Milanesi L."/>
        </authorList>
    </citation>
    <scope>NUCLEOTIDE SEQUENCE [LARGE SCALE GENOMIC DNA]</scope>
    <source>
        <strain evidence="3 4">R7</strain>
        <plasmid evidence="3">pPDG3</plasmid>
    </source>
</reference>
<name>A0A076EYN9_RHOOP</name>
<dbReference type="Proteomes" id="UP000028488">
    <property type="component" value="Plasmid pPDG3"/>
</dbReference>
<dbReference type="RefSeq" id="WP_128643714.1">
    <property type="nucleotide sequence ID" value="NZ_CP008950.1"/>
</dbReference>
<evidence type="ECO:0000313" key="3">
    <source>
        <dbReference type="EMBL" id="AII11105.1"/>
    </source>
</evidence>
<evidence type="ECO:0000256" key="1">
    <source>
        <dbReference type="SAM" id="MobiDB-lite"/>
    </source>
</evidence>
<evidence type="ECO:0008006" key="5">
    <source>
        <dbReference type="Google" id="ProtNLM"/>
    </source>
</evidence>
<feature type="signal peptide" evidence="2">
    <location>
        <begin position="1"/>
        <end position="19"/>
    </location>
</feature>
<proteinExistence type="predicted"/>
<feature type="chain" id="PRO_5038871782" description="Lipoprotein" evidence="2">
    <location>
        <begin position="20"/>
        <end position="186"/>
    </location>
</feature>
<feature type="compositionally biased region" description="Low complexity" evidence="1">
    <location>
        <begin position="33"/>
        <end position="49"/>
    </location>
</feature>
<evidence type="ECO:0000313" key="4">
    <source>
        <dbReference type="Proteomes" id="UP000028488"/>
    </source>
</evidence>
<evidence type="ECO:0000256" key="2">
    <source>
        <dbReference type="SAM" id="SignalP"/>
    </source>
</evidence>
<feature type="region of interest" description="Disordered" evidence="1">
    <location>
        <begin position="32"/>
        <end position="52"/>
    </location>
</feature>
<dbReference type="PROSITE" id="PS51257">
    <property type="entry name" value="PROKAR_LIPOPROTEIN"/>
    <property type="match status" value="1"/>
</dbReference>
<geneLocation type="plasmid" evidence="3 4">
    <name>pPDG3</name>
</geneLocation>
<protein>
    <recommendedName>
        <fullName evidence="5">Lipoprotein</fullName>
    </recommendedName>
</protein>
<accession>A0A076EYN9</accession>
<organism evidence="3 4">
    <name type="scientific">Rhodococcus opacus</name>
    <name type="common">Nocardia opaca</name>
    <dbReference type="NCBI Taxonomy" id="37919"/>
    <lineage>
        <taxon>Bacteria</taxon>
        <taxon>Bacillati</taxon>
        <taxon>Actinomycetota</taxon>
        <taxon>Actinomycetes</taxon>
        <taxon>Mycobacteriales</taxon>
        <taxon>Nocardiaceae</taxon>
        <taxon>Rhodococcus</taxon>
    </lineage>
</organism>
<dbReference type="AlphaFoldDB" id="A0A076EYN9"/>
<dbReference type="EMBL" id="CP008950">
    <property type="protein sequence ID" value="AII11105.1"/>
    <property type="molecule type" value="Genomic_DNA"/>
</dbReference>
<sequence length="186" mass="19570">MTRRIAALATLTAAMCLTASCSILTPEPVTLETNSGPTFTGPPGSGKSPEQQAGEAALVKVNEYYTVLARLSADPAANPADLDNVAAGNFLQSTKRDITAHRIEANAGEIKVLKNTITRHNIPIDENGIPTPGTATIEMDVCLARTTDLLELGKPILTNTAWPDPAGWRVTADYTLPGTPCNAGLF</sequence>
<keyword evidence="3" id="KW-0614">Plasmid</keyword>
<keyword evidence="2" id="KW-0732">Signal</keyword>